<protein>
    <submittedName>
        <fullName evidence="1">Uncharacterized protein</fullName>
    </submittedName>
</protein>
<dbReference type="EMBL" id="MN739548">
    <property type="protein sequence ID" value="QHT12584.1"/>
    <property type="molecule type" value="Genomic_DNA"/>
</dbReference>
<proteinExistence type="predicted"/>
<organism evidence="1">
    <name type="scientific">viral metagenome</name>
    <dbReference type="NCBI Taxonomy" id="1070528"/>
    <lineage>
        <taxon>unclassified sequences</taxon>
        <taxon>metagenomes</taxon>
        <taxon>organismal metagenomes</taxon>
    </lineage>
</organism>
<reference evidence="1" key="1">
    <citation type="journal article" date="2020" name="Nature">
        <title>Giant virus diversity and host interactions through global metagenomics.</title>
        <authorList>
            <person name="Schulz F."/>
            <person name="Roux S."/>
            <person name="Paez-Espino D."/>
            <person name="Jungbluth S."/>
            <person name="Walsh D.A."/>
            <person name="Denef V.J."/>
            <person name="McMahon K.D."/>
            <person name="Konstantinidis K.T."/>
            <person name="Eloe-Fadrosh E.A."/>
            <person name="Kyrpides N.C."/>
            <person name="Woyke T."/>
        </authorList>
    </citation>
    <scope>NUCLEOTIDE SEQUENCE</scope>
    <source>
        <strain evidence="1">GVMAG-M-3300023174-130</strain>
    </source>
</reference>
<name>A0A6C0D8V8_9ZZZZ</name>
<evidence type="ECO:0000313" key="1">
    <source>
        <dbReference type="EMBL" id="QHT12584.1"/>
    </source>
</evidence>
<dbReference type="AlphaFoldDB" id="A0A6C0D8V8"/>
<accession>A0A6C0D8V8</accession>
<sequence>MTSNNHHELNLSYIKLLPEETEIIIKEFISVNTLCFLNKTYYIKYHKNVKKWIMSKNLYDNYIRHVLRNDNEFVFKLILKENALRWFRMKKYKYSNKIFPNYCCFIDKFCLDNESTKCRDLIKKHINLLK</sequence>